<evidence type="ECO:0000256" key="9">
    <source>
        <dbReference type="ARBA" id="ARBA00023136"/>
    </source>
</evidence>
<evidence type="ECO:0000256" key="6">
    <source>
        <dbReference type="ARBA" id="ARBA00022741"/>
    </source>
</evidence>
<keyword evidence="4" id="KW-0762">Sugar transport</keyword>
<dbReference type="OrthoDB" id="7319496at2"/>
<evidence type="ECO:0000256" key="1">
    <source>
        <dbReference type="ARBA" id="ARBA00005417"/>
    </source>
</evidence>
<dbReference type="GO" id="GO:0016887">
    <property type="term" value="F:ATP hydrolysis activity"/>
    <property type="evidence" value="ECO:0007669"/>
    <property type="project" value="InterPro"/>
</dbReference>
<feature type="domain" description="ABC transporter" evidence="10">
    <location>
        <begin position="8"/>
        <end position="243"/>
    </location>
</feature>
<evidence type="ECO:0000259" key="10">
    <source>
        <dbReference type="PROSITE" id="PS50893"/>
    </source>
</evidence>
<dbReference type="GO" id="GO:0005524">
    <property type="term" value="F:ATP binding"/>
    <property type="evidence" value="ECO:0007669"/>
    <property type="project" value="UniProtKB-KW"/>
</dbReference>
<feature type="domain" description="ABC transporter" evidence="10">
    <location>
        <begin position="255"/>
        <end position="496"/>
    </location>
</feature>
<dbReference type="CDD" id="cd03215">
    <property type="entry name" value="ABC_Carb_Monos_II"/>
    <property type="match status" value="1"/>
</dbReference>
<keyword evidence="9" id="KW-0472">Membrane</keyword>
<evidence type="ECO:0000313" key="11">
    <source>
        <dbReference type="EMBL" id="RWX81622.1"/>
    </source>
</evidence>
<dbReference type="PANTHER" id="PTHR43790:SF3">
    <property type="entry name" value="D-ALLOSE IMPORT ATP-BINDING PROTEIN ALSA-RELATED"/>
    <property type="match status" value="1"/>
</dbReference>
<sequence length="501" mass="52802">MISSMPLLEARGISKGFFGNPVLKGISISLQPGRVHALLGENGAGKSTLINLLSGALQPDGGEIAVDGKAVSRFNPGAARAAGVAVVQQELSLASELSIAENVGLGAYPRRFGLVDYKALAEQVKTVCDMVGLTEALDTPVGDLSLGRRQMVEIAKALFLKPRVLILDEPTSSLSAHEAGILSALILKLRDQGIALLYISHRLNEVRALCSHVTVLKDGVVTADQPLAGVDAEGLVKLMVGRDPGDLFPTWEAVLPGEERISVTGLSAGMVRDIDFSARAGEIVGIGGLVGQGQEDFLLGLYGALPGSVKTARLCERDGLFSDVGAANAAGLAYVPADRKKEGLVLPHSIATNLLMPSLGKLTKNGFRDRGAEKNTVLQLASRLMIKGDTGRPVQALSGGNQQKVALAKWLPLDPSVLLLNDPTRGVDIETKREIYLMLRGFAAEGKLVILLSSDTPELVHLCDRVLVFRDGRTVAALQRAEITEEAIVGAAMGLTSREAA</sequence>
<keyword evidence="12" id="KW-1185">Reference proteome</keyword>
<evidence type="ECO:0000256" key="8">
    <source>
        <dbReference type="ARBA" id="ARBA00022967"/>
    </source>
</evidence>
<keyword evidence="6" id="KW-0547">Nucleotide-binding</keyword>
<evidence type="ECO:0000313" key="12">
    <source>
        <dbReference type="Proteomes" id="UP000287687"/>
    </source>
</evidence>
<evidence type="ECO:0000256" key="3">
    <source>
        <dbReference type="ARBA" id="ARBA00022475"/>
    </source>
</evidence>
<dbReference type="InterPro" id="IPR050107">
    <property type="entry name" value="ABC_carbohydrate_import_ATPase"/>
</dbReference>
<keyword evidence="3" id="KW-1003">Cell membrane</keyword>
<dbReference type="PROSITE" id="PS50893">
    <property type="entry name" value="ABC_TRANSPORTER_2"/>
    <property type="match status" value="2"/>
</dbReference>
<keyword evidence="5" id="KW-0677">Repeat</keyword>
<organism evidence="11 12">
    <name type="scientific">Neorhizobium lilium</name>
    <dbReference type="NCBI Taxonomy" id="2503024"/>
    <lineage>
        <taxon>Bacteria</taxon>
        <taxon>Pseudomonadati</taxon>
        <taxon>Pseudomonadota</taxon>
        <taxon>Alphaproteobacteria</taxon>
        <taxon>Hyphomicrobiales</taxon>
        <taxon>Rhizobiaceae</taxon>
        <taxon>Rhizobium/Agrobacterium group</taxon>
        <taxon>Neorhizobium</taxon>
    </lineage>
</organism>
<name>A0A3S3VTN6_9HYPH</name>
<dbReference type="RefSeq" id="WP_128441639.1">
    <property type="nucleotide sequence ID" value="NZ_SBIP01000001.1"/>
</dbReference>
<comment type="similarity">
    <text evidence="1">Belongs to the ABC transporter superfamily.</text>
</comment>
<dbReference type="AlphaFoldDB" id="A0A3S3VTN6"/>
<dbReference type="InterPro" id="IPR017871">
    <property type="entry name" value="ABC_transporter-like_CS"/>
</dbReference>
<dbReference type="EMBL" id="SBIP01000001">
    <property type="protein sequence ID" value="RWX81622.1"/>
    <property type="molecule type" value="Genomic_DNA"/>
</dbReference>
<proteinExistence type="inferred from homology"/>
<evidence type="ECO:0000256" key="5">
    <source>
        <dbReference type="ARBA" id="ARBA00022737"/>
    </source>
</evidence>
<protein>
    <submittedName>
        <fullName evidence="11">Sugar ABC transporter ATP-binding protein</fullName>
    </submittedName>
</protein>
<dbReference type="CDD" id="cd03216">
    <property type="entry name" value="ABC_Carb_Monos_I"/>
    <property type="match status" value="1"/>
</dbReference>
<comment type="caution">
    <text evidence="11">The sequence shown here is derived from an EMBL/GenBank/DDBJ whole genome shotgun (WGS) entry which is preliminary data.</text>
</comment>
<dbReference type="SMART" id="SM00382">
    <property type="entry name" value="AAA"/>
    <property type="match status" value="2"/>
</dbReference>
<accession>A0A3S3VTN6</accession>
<reference evidence="11 12" key="1">
    <citation type="submission" date="2019-01" db="EMBL/GenBank/DDBJ databases">
        <title>The draft genome of Rhizobium sp. 24NR.</title>
        <authorList>
            <person name="Liu L."/>
            <person name="Liang L."/>
            <person name="Shi S."/>
            <person name="Xu L."/>
            <person name="Wang X."/>
            <person name="Li L."/>
            <person name="Zhang X."/>
        </authorList>
    </citation>
    <scope>NUCLEOTIDE SEQUENCE [LARGE SCALE GENOMIC DNA]</scope>
    <source>
        <strain evidence="11 12">24NR</strain>
    </source>
</reference>
<evidence type="ECO:0000256" key="4">
    <source>
        <dbReference type="ARBA" id="ARBA00022597"/>
    </source>
</evidence>
<dbReference type="Proteomes" id="UP000287687">
    <property type="component" value="Unassembled WGS sequence"/>
</dbReference>
<keyword evidence="8" id="KW-1278">Translocase</keyword>
<keyword evidence="2" id="KW-0813">Transport</keyword>
<dbReference type="InterPro" id="IPR003439">
    <property type="entry name" value="ABC_transporter-like_ATP-bd"/>
</dbReference>
<dbReference type="PANTHER" id="PTHR43790">
    <property type="entry name" value="CARBOHYDRATE TRANSPORT ATP-BINDING PROTEIN MG119-RELATED"/>
    <property type="match status" value="1"/>
</dbReference>
<dbReference type="Pfam" id="PF00005">
    <property type="entry name" value="ABC_tran"/>
    <property type="match status" value="2"/>
</dbReference>
<dbReference type="PROSITE" id="PS00211">
    <property type="entry name" value="ABC_TRANSPORTER_1"/>
    <property type="match status" value="1"/>
</dbReference>
<evidence type="ECO:0000256" key="7">
    <source>
        <dbReference type="ARBA" id="ARBA00022840"/>
    </source>
</evidence>
<gene>
    <name evidence="11" type="ORF">EPK99_04965</name>
</gene>
<dbReference type="InterPro" id="IPR003593">
    <property type="entry name" value="AAA+_ATPase"/>
</dbReference>
<keyword evidence="7 11" id="KW-0067">ATP-binding</keyword>
<evidence type="ECO:0000256" key="2">
    <source>
        <dbReference type="ARBA" id="ARBA00022448"/>
    </source>
</evidence>
<dbReference type="SUPFAM" id="SSF52540">
    <property type="entry name" value="P-loop containing nucleoside triphosphate hydrolases"/>
    <property type="match status" value="2"/>
</dbReference>
<dbReference type="InterPro" id="IPR027417">
    <property type="entry name" value="P-loop_NTPase"/>
</dbReference>
<dbReference type="Gene3D" id="3.40.50.300">
    <property type="entry name" value="P-loop containing nucleotide triphosphate hydrolases"/>
    <property type="match status" value="2"/>
</dbReference>